<accession>A0AA39UZ73</accession>
<comment type="caution">
    <text evidence="2">The sequence shown here is derived from an EMBL/GenBank/DDBJ whole genome shotgun (WGS) entry which is preliminary data.</text>
</comment>
<dbReference type="Proteomes" id="UP001168877">
    <property type="component" value="Unassembled WGS sequence"/>
</dbReference>
<name>A0AA39UZ73_ACESA</name>
<protein>
    <submittedName>
        <fullName evidence="2">Uncharacterized protein</fullName>
    </submittedName>
</protein>
<evidence type="ECO:0000313" key="2">
    <source>
        <dbReference type="EMBL" id="KAK0575529.1"/>
    </source>
</evidence>
<feature type="compositionally biased region" description="Basic residues" evidence="1">
    <location>
        <begin position="37"/>
        <end position="49"/>
    </location>
</feature>
<dbReference type="AlphaFoldDB" id="A0AA39UZ73"/>
<evidence type="ECO:0000256" key="1">
    <source>
        <dbReference type="SAM" id="MobiDB-lite"/>
    </source>
</evidence>
<proteinExistence type="predicted"/>
<reference evidence="2" key="1">
    <citation type="journal article" date="2022" name="Plant J.">
        <title>Strategies of tolerance reflected in two North American maple genomes.</title>
        <authorList>
            <person name="McEvoy S.L."/>
            <person name="Sezen U.U."/>
            <person name="Trouern-Trend A."/>
            <person name="McMahon S.M."/>
            <person name="Schaberg P.G."/>
            <person name="Yang J."/>
            <person name="Wegrzyn J.L."/>
            <person name="Swenson N.G."/>
        </authorList>
    </citation>
    <scope>NUCLEOTIDE SEQUENCE</scope>
    <source>
        <strain evidence="2">NS2018</strain>
    </source>
</reference>
<feature type="region of interest" description="Disordered" evidence="1">
    <location>
        <begin position="33"/>
        <end position="88"/>
    </location>
</feature>
<reference evidence="2" key="2">
    <citation type="submission" date="2023-06" db="EMBL/GenBank/DDBJ databases">
        <authorList>
            <person name="Swenson N.G."/>
            <person name="Wegrzyn J.L."/>
            <person name="Mcevoy S.L."/>
        </authorList>
    </citation>
    <scope>NUCLEOTIDE SEQUENCE</scope>
    <source>
        <strain evidence="2">NS2018</strain>
        <tissue evidence="2">Leaf</tissue>
    </source>
</reference>
<sequence length="245" mass="27492">MSRCEAFSPPNYVWNGASCEALSEAIKVWRENAVAEKRRKNKEKRKRKRDFGELEEGEIREERSSHKHKKNKKVDENELSETSNLTEEHDQPICDSLYDSSDNTETSMPWLLGLTESCVVQLSACSTSNHSSENSLRISLSLPFGFSSSTLSSMIKNGSLTGDCPLKCLMLGIMICIAEALLCTHVLTICHRLCRIHYYSKSGSVNCTNTRTFVPTDNWGVRGFSILILPEKKHILALRVDGCLG</sequence>
<dbReference type="EMBL" id="JAUESC010000386">
    <property type="protein sequence ID" value="KAK0575529.1"/>
    <property type="molecule type" value="Genomic_DNA"/>
</dbReference>
<gene>
    <name evidence="2" type="ORF">LWI29_002204</name>
</gene>
<keyword evidence="3" id="KW-1185">Reference proteome</keyword>
<evidence type="ECO:0000313" key="3">
    <source>
        <dbReference type="Proteomes" id="UP001168877"/>
    </source>
</evidence>
<organism evidence="2 3">
    <name type="scientific">Acer saccharum</name>
    <name type="common">Sugar maple</name>
    <dbReference type="NCBI Taxonomy" id="4024"/>
    <lineage>
        <taxon>Eukaryota</taxon>
        <taxon>Viridiplantae</taxon>
        <taxon>Streptophyta</taxon>
        <taxon>Embryophyta</taxon>
        <taxon>Tracheophyta</taxon>
        <taxon>Spermatophyta</taxon>
        <taxon>Magnoliopsida</taxon>
        <taxon>eudicotyledons</taxon>
        <taxon>Gunneridae</taxon>
        <taxon>Pentapetalae</taxon>
        <taxon>rosids</taxon>
        <taxon>malvids</taxon>
        <taxon>Sapindales</taxon>
        <taxon>Sapindaceae</taxon>
        <taxon>Hippocastanoideae</taxon>
        <taxon>Acereae</taxon>
        <taxon>Acer</taxon>
    </lineage>
</organism>